<evidence type="ECO:0000313" key="1">
    <source>
        <dbReference type="EMBL" id="KKW24455.1"/>
    </source>
</evidence>
<proteinExistence type="predicted"/>
<evidence type="ECO:0000313" key="2">
    <source>
        <dbReference type="Proteomes" id="UP000034273"/>
    </source>
</evidence>
<reference evidence="1 2" key="1">
    <citation type="journal article" date="2015" name="Nature">
        <title>rRNA introns, odd ribosomes, and small enigmatic genomes across a large radiation of phyla.</title>
        <authorList>
            <person name="Brown C.T."/>
            <person name="Hug L.A."/>
            <person name="Thomas B.C."/>
            <person name="Sharon I."/>
            <person name="Castelle C.J."/>
            <person name="Singh A."/>
            <person name="Wilkins M.J."/>
            <person name="Williams K.H."/>
            <person name="Banfield J.F."/>
        </authorList>
    </citation>
    <scope>NUCLEOTIDE SEQUENCE [LARGE SCALE GENOMIC DNA]</scope>
</reference>
<dbReference type="Gene3D" id="3.40.190.10">
    <property type="entry name" value="Periplasmic binding protein-like II"/>
    <property type="match status" value="1"/>
</dbReference>
<dbReference type="EMBL" id="LCQW01000007">
    <property type="protein sequence ID" value="KKW24455.1"/>
    <property type="molecule type" value="Genomic_DNA"/>
</dbReference>
<protein>
    <recommendedName>
        <fullName evidence="3">Extracellular solute-binding protein family 1</fullName>
    </recommendedName>
</protein>
<accession>A0A0G1X0N7</accession>
<organism evidence="1 2">
    <name type="scientific">Candidatus Kaiserbacteria bacterium GW2011_GWA2_52_12</name>
    <dbReference type="NCBI Taxonomy" id="1618671"/>
    <lineage>
        <taxon>Bacteria</taxon>
        <taxon>Candidatus Kaiseribacteriota</taxon>
    </lineage>
</organism>
<dbReference type="SUPFAM" id="SSF53850">
    <property type="entry name" value="Periplasmic binding protein-like II"/>
    <property type="match status" value="1"/>
</dbReference>
<comment type="caution">
    <text evidence="1">The sequence shown here is derived from an EMBL/GenBank/DDBJ whole genome shotgun (WGS) entry which is preliminary data.</text>
</comment>
<dbReference type="InterPro" id="IPR050490">
    <property type="entry name" value="Bact_solute-bd_prot1"/>
</dbReference>
<sequence>MILLVIFGALAISGILIFALFVGQGTSNTVGSITVWGTLDQGAFSTVIRQASENTGELSGVVYEQKDAATYDAELTNALANGQGPDIFLMREDQAMKNVGKVYVIPYAILSESEFEATFAVAATPFLTAGGIEAIPLNVDPLVLYWNRDLLASAGRTLPPQYWDEVIPMATYVVDGSKELNASAVTLRDQAGTIKKSAIAFGEYQNISDAKDILAALILQAGGLITTKDSAGHIVSSLSQKATKGAQATVNALRFYTGFADPSRDIYSWNRSLPDARAAFAAGDVGLYVGHASEESLIRQMNPNLNFFVAALPQIRGSDYSEGTAHVYGFAISRTSRNPTGAQTAAYLLASPELSKNLSIALGIPSAQISVLQAALQNTKTKAYENLQIKASHDQAIALSAITARAWVDPDPQETDTIFRAMIENTVSGALRIEDAIQRADQELGHVLGL</sequence>
<dbReference type="Proteomes" id="UP000034273">
    <property type="component" value="Unassembled WGS sequence"/>
</dbReference>
<dbReference type="PANTHER" id="PTHR43649:SF12">
    <property type="entry name" value="DIACETYLCHITOBIOSE BINDING PROTEIN DASA"/>
    <property type="match status" value="1"/>
</dbReference>
<name>A0A0G1X0N7_9BACT</name>
<evidence type="ECO:0008006" key="3">
    <source>
        <dbReference type="Google" id="ProtNLM"/>
    </source>
</evidence>
<dbReference type="STRING" id="1618671.UY67_C0007G0023"/>
<dbReference type="AlphaFoldDB" id="A0A0G1X0N7"/>
<dbReference type="PANTHER" id="PTHR43649">
    <property type="entry name" value="ARABINOSE-BINDING PROTEIN-RELATED"/>
    <property type="match status" value="1"/>
</dbReference>
<gene>
    <name evidence="1" type="ORF">UY67_C0007G0023</name>
</gene>